<dbReference type="Proteomes" id="UP000762676">
    <property type="component" value="Unassembled WGS sequence"/>
</dbReference>
<evidence type="ECO:0000256" key="1">
    <source>
        <dbReference type="SAM" id="MobiDB-lite"/>
    </source>
</evidence>
<accession>A0AAV4F7J6</accession>
<sequence length="92" mass="9931">MVKTTGVAKRTAQRAAQAHGEKSMRKVGGGKSEEAFRPLVTADHCLTNYQGVFHLTAHGNQASKPSVPALSPWRQPFCTCNTNAIEDAKLHS</sequence>
<evidence type="ECO:0000313" key="3">
    <source>
        <dbReference type="Proteomes" id="UP000762676"/>
    </source>
</evidence>
<organism evidence="2 3">
    <name type="scientific">Elysia marginata</name>
    <dbReference type="NCBI Taxonomy" id="1093978"/>
    <lineage>
        <taxon>Eukaryota</taxon>
        <taxon>Metazoa</taxon>
        <taxon>Spiralia</taxon>
        <taxon>Lophotrochozoa</taxon>
        <taxon>Mollusca</taxon>
        <taxon>Gastropoda</taxon>
        <taxon>Heterobranchia</taxon>
        <taxon>Euthyneura</taxon>
        <taxon>Panpulmonata</taxon>
        <taxon>Sacoglossa</taxon>
        <taxon>Placobranchoidea</taxon>
        <taxon>Plakobranchidae</taxon>
        <taxon>Elysia</taxon>
    </lineage>
</organism>
<protein>
    <submittedName>
        <fullName evidence="2">Uncharacterized protein</fullName>
    </submittedName>
</protein>
<name>A0AAV4F7J6_9GAST</name>
<dbReference type="EMBL" id="BMAT01004144">
    <property type="protein sequence ID" value="GFR68949.1"/>
    <property type="molecule type" value="Genomic_DNA"/>
</dbReference>
<keyword evidence="3" id="KW-1185">Reference proteome</keyword>
<reference evidence="2 3" key="1">
    <citation type="journal article" date="2021" name="Elife">
        <title>Chloroplast acquisition without the gene transfer in kleptoplastic sea slugs, Plakobranchus ocellatus.</title>
        <authorList>
            <person name="Maeda T."/>
            <person name="Takahashi S."/>
            <person name="Yoshida T."/>
            <person name="Shimamura S."/>
            <person name="Takaki Y."/>
            <person name="Nagai Y."/>
            <person name="Toyoda A."/>
            <person name="Suzuki Y."/>
            <person name="Arimoto A."/>
            <person name="Ishii H."/>
            <person name="Satoh N."/>
            <person name="Nishiyama T."/>
            <person name="Hasebe M."/>
            <person name="Maruyama T."/>
            <person name="Minagawa J."/>
            <person name="Obokata J."/>
            <person name="Shigenobu S."/>
        </authorList>
    </citation>
    <scope>NUCLEOTIDE SEQUENCE [LARGE SCALE GENOMIC DNA]</scope>
</reference>
<gene>
    <name evidence="2" type="ORF">ElyMa_002035400</name>
</gene>
<feature type="region of interest" description="Disordered" evidence="1">
    <location>
        <begin position="1"/>
        <end position="32"/>
    </location>
</feature>
<dbReference type="AlphaFoldDB" id="A0AAV4F7J6"/>
<comment type="caution">
    <text evidence="2">The sequence shown here is derived from an EMBL/GenBank/DDBJ whole genome shotgun (WGS) entry which is preliminary data.</text>
</comment>
<evidence type="ECO:0000313" key="2">
    <source>
        <dbReference type="EMBL" id="GFR68949.1"/>
    </source>
</evidence>
<proteinExistence type="predicted"/>